<sequence length="128" mass="14758">DVYYVPKLRSNILSLGQLVKKRPFISRNRMFTLSIKNSEAKCLKTSIKDETRCWHMRFGRLNIGALKTLGDEKMVKGCLTSTIPINYVKHVSLVSMQKEVFLKKLNQEQMSLFNLCTLMGVVQLILFT</sequence>
<feature type="non-terminal residue" evidence="2">
    <location>
        <position position="1"/>
    </location>
</feature>
<keyword evidence="1" id="KW-1133">Transmembrane helix</keyword>
<keyword evidence="3" id="KW-1185">Reference proteome</keyword>
<evidence type="ECO:0000256" key="1">
    <source>
        <dbReference type="SAM" id="Phobius"/>
    </source>
</evidence>
<keyword evidence="1" id="KW-0472">Membrane</keyword>
<proteinExistence type="predicted"/>
<evidence type="ECO:0000313" key="3">
    <source>
        <dbReference type="Proteomes" id="UP000257109"/>
    </source>
</evidence>
<comment type="caution">
    <text evidence="2">The sequence shown here is derived from an EMBL/GenBank/DDBJ whole genome shotgun (WGS) entry which is preliminary data.</text>
</comment>
<name>A0A371HKM6_MUCPR</name>
<dbReference type="Proteomes" id="UP000257109">
    <property type="component" value="Unassembled WGS sequence"/>
</dbReference>
<protein>
    <recommendedName>
        <fullName evidence="4">Copia protein</fullName>
    </recommendedName>
</protein>
<feature type="transmembrane region" description="Helical" evidence="1">
    <location>
        <begin position="111"/>
        <end position="127"/>
    </location>
</feature>
<evidence type="ECO:0000313" key="2">
    <source>
        <dbReference type="EMBL" id="RDY03262.1"/>
    </source>
</evidence>
<dbReference type="AlphaFoldDB" id="A0A371HKM6"/>
<accession>A0A371HKM6</accession>
<evidence type="ECO:0008006" key="4">
    <source>
        <dbReference type="Google" id="ProtNLM"/>
    </source>
</evidence>
<dbReference type="EMBL" id="QJKJ01002344">
    <property type="protein sequence ID" value="RDY03262.1"/>
    <property type="molecule type" value="Genomic_DNA"/>
</dbReference>
<reference evidence="2" key="1">
    <citation type="submission" date="2018-05" db="EMBL/GenBank/DDBJ databases">
        <title>Draft genome of Mucuna pruriens seed.</title>
        <authorList>
            <person name="Nnadi N.E."/>
            <person name="Vos R."/>
            <person name="Hasami M.H."/>
            <person name="Devisetty U.K."/>
            <person name="Aguiy J.C."/>
        </authorList>
    </citation>
    <scope>NUCLEOTIDE SEQUENCE [LARGE SCALE GENOMIC DNA]</scope>
    <source>
        <strain evidence="2">JCA_2017</strain>
    </source>
</reference>
<gene>
    <name evidence="2" type="ORF">CR513_13181</name>
</gene>
<dbReference type="OrthoDB" id="10524717at2759"/>
<organism evidence="2 3">
    <name type="scientific">Mucuna pruriens</name>
    <name type="common">Velvet bean</name>
    <name type="synonym">Dolichos pruriens</name>
    <dbReference type="NCBI Taxonomy" id="157652"/>
    <lineage>
        <taxon>Eukaryota</taxon>
        <taxon>Viridiplantae</taxon>
        <taxon>Streptophyta</taxon>
        <taxon>Embryophyta</taxon>
        <taxon>Tracheophyta</taxon>
        <taxon>Spermatophyta</taxon>
        <taxon>Magnoliopsida</taxon>
        <taxon>eudicotyledons</taxon>
        <taxon>Gunneridae</taxon>
        <taxon>Pentapetalae</taxon>
        <taxon>rosids</taxon>
        <taxon>fabids</taxon>
        <taxon>Fabales</taxon>
        <taxon>Fabaceae</taxon>
        <taxon>Papilionoideae</taxon>
        <taxon>50 kb inversion clade</taxon>
        <taxon>NPAAA clade</taxon>
        <taxon>indigoferoid/millettioid clade</taxon>
        <taxon>Phaseoleae</taxon>
        <taxon>Mucuna</taxon>
    </lineage>
</organism>
<keyword evidence="1" id="KW-0812">Transmembrane</keyword>